<dbReference type="PROSITE" id="PS01360">
    <property type="entry name" value="ZF_MYND_1"/>
    <property type="match status" value="1"/>
</dbReference>
<protein>
    <recommendedName>
        <fullName evidence="6">MYND-type domain-containing protein</fullName>
    </recommendedName>
</protein>
<feature type="compositionally biased region" description="Low complexity" evidence="5">
    <location>
        <begin position="63"/>
        <end position="73"/>
    </location>
</feature>
<proteinExistence type="predicted"/>
<accession>A0A4U0TXD3</accession>
<dbReference type="InterPro" id="IPR002893">
    <property type="entry name" value="Znf_MYND"/>
</dbReference>
<evidence type="ECO:0000256" key="5">
    <source>
        <dbReference type="SAM" id="MobiDB-lite"/>
    </source>
</evidence>
<dbReference type="Proteomes" id="UP000310066">
    <property type="component" value="Unassembled WGS sequence"/>
</dbReference>
<keyword evidence="2 4" id="KW-0863">Zinc-finger</keyword>
<dbReference type="OrthoDB" id="167809at2759"/>
<dbReference type="Gene3D" id="6.10.140.2220">
    <property type="match status" value="1"/>
</dbReference>
<sequence length="250" mass="27747">MDECATCHKTANTTTTLRRCANCQDVWYCSRACQRSDWKEHKLVCGYTGPETSRSDTPIPDPATNAAAATQANESDEPNLANSKPKIVLLSLAKQPWFDDSYAPLLALLKAKADVTELTDRDEAYDLFTLANNTTPGIVLATDQALTESKYSSLQRKACEYVRHRGGTIIFMGLFSSFARPPNIKVLFNAFGLPWQSGDYHRTTFEVNTAAAHVSTTALVPSYSQKALHLAYVERGNAIYLPKWKKWKSG</sequence>
<keyword evidence="1" id="KW-0479">Metal-binding</keyword>
<evidence type="ECO:0000256" key="4">
    <source>
        <dbReference type="PROSITE-ProRule" id="PRU00134"/>
    </source>
</evidence>
<dbReference type="Pfam" id="PF01753">
    <property type="entry name" value="zf-MYND"/>
    <property type="match status" value="1"/>
</dbReference>
<reference evidence="7 8" key="1">
    <citation type="submission" date="2017-03" db="EMBL/GenBank/DDBJ databases">
        <title>Genomes of endolithic fungi from Antarctica.</title>
        <authorList>
            <person name="Coleine C."/>
            <person name="Masonjones S."/>
            <person name="Stajich J.E."/>
        </authorList>
    </citation>
    <scope>NUCLEOTIDE SEQUENCE [LARGE SCALE GENOMIC DNA]</scope>
    <source>
        <strain evidence="7 8">CCFEE 5311</strain>
    </source>
</reference>
<evidence type="ECO:0000256" key="3">
    <source>
        <dbReference type="ARBA" id="ARBA00022833"/>
    </source>
</evidence>
<evidence type="ECO:0000313" key="7">
    <source>
        <dbReference type="EMBL" id="TKA27120.1"/>
    </source>
</evidence>
<organism evidence="7 8">
    <name type="scientific">Friedmanniomyces endolithicus</name>
    <dbReference type="NCBI Taxonomy" id="329885"/>
    <lineage>
        <taxon>Eukaryota</taxon>
        <taxon>Fungi</taxon>
        <taxon>Dikarya</taxon>
        <taxon>Ascomycota</taxon>
        <taxon>Pezizomycotina</taxon>
        <taxon>Dothideomycetes</taxon>
        <taxon>Dothideomycetidae</taxon>
        <taxon>Mycosphaerellales</taxon>
        <taxon>Teratosphaeriaceae</taxon>
        <taxon>Friedmanniomyces</taxon>
    </lineage>
</organism>
<dbReference type="PANTHER" id="PTHR10237:SF14">
    <property type="entry name" value="MYND-TYPE DOMAIN-CONTAINING PROTEIN"/>
    <property type="match status" value="1"/>
</dbReference>
<dbReference type="GO" id="GO:0008270">
    <property type="term" value="F:zinc ion binding"/>
    <property type="evidence" value="ECO:0007669"/>
    <property type="project" value="UniProtKB-KW"/>
</dbReference>
<dbReference type="EMBL" id="NAJP01000131">
    <property type="protein sequence ID" value="TKA27120.1"/>
    <property type="molecule type" value="Genomic_DNA"/>
</dbReference>
<evidence type="ECO:0000256" key="1">
    <source>
        <dbReference type="ARBA" id="ARBA00022723"/>
    </source>
</evidence>
<dbReference type="PANTHER" id="PTHR10237">
    <property type="entry name" value="DEFORMED EPIDERMAL AUTOREGULATORY FACTOR 1 HOMOLOG SUPPRESSIN"/>
    <property type="match status" value="1"/>
</dbReference>
<feature type="region of interest" description="Disordered" evidence="5">
    <location>
        <begin position="49"/>
        <end position="80"/>
    </location>
</feature>
<dbReference type="PROSITE" id="PS50865">
    <property type="entry name" value="ZF_MYND_2"/>
    <property type="match status" value="1"/>
</dbReference>
<feature type="domain" description="MYND-type" evidence="6">
    <location>
        <begin position="4"/>
        <end position="45"/>
    </location>
</feature>
<dbReference type="InterPro" id="IPR024119">
    <property type="entry name" value="TF_DEAF-1"/>
</dbReference>
<dbReference type="GO" id="GO:0005634">
    <property type="term" value="C:nucleus"/>
    <property type="evidence" value="ECO:0007669"/>
    <property type="project" value="TreeGrafter"/>
</dbReference>
<evidence type="ECO:0000259" key="6">
    <source>
        <dbReference type="PROSITE" id="PS50865"/>
    </source>
</evidence>
<evidence type="ECO:0000313" key="8">
    <source>
        <dbReference type="Proteomes" id="UP000310066"/>
    </source>
</evidence>
<gene>
    <name evidence="7" type="ORF">B0A54_17062</name>
</gene>
<dbReference type="GO" id="GO:0000981">
    <property type="term" value="F:DNA-binding transcription factor activity, RNA polymerase II-specific"/>
    <property type="evidence" value="ECO:0007669"/>
    <property type="project" value="TreeGrafter"/>
</dbReference>
<comment type="caution">
    <text evidence="7">The sequence shown here is derived from an EMBL/GenBank/DDBJ whole genome shotgun (WGS) entry which is preliminary data.</text>
</comment>
<evidence type="ECO:0000256" key="2">
    <source>
        <dbReference type="ARBA" id="ARBA00022771"/>
    </source>
</evidence>
<dbReference type="SUPFAM" id="SSF144232">
    <property type="entry name" value="HIT/MYND zinc finger-like"/>
    <property type="match status" value="1"/>
</dbReference>
<name>A0A4U0TXD3_9PEZI</name>
<dbReference type="AlphaFoldDB" id="A0A4U0TXD3"/>
<keyword evidence="3" id="KW-0862">Zinc</keyword>
<dbReference type="STRING" id="329885.A0A4U0TXD3"/>